<dbReference type="EMBL" id="KV448698">
    <property type="protein sequence ID" value="OAX33840.1"/>
    <property type="molecule type" value="Genomic_DNA"/>
</dbReference>
<protein>
    <submittedName>
        <fullName evidence="1">Uncharacterized protein</fullName>
    </submittedName>
</protein>
<dbReference type="Proteomes" id="UP000092154">
    <property type="component" value="Unassembled WGS sequence"/>
</dbReference>
<evidence type="ECO:0000313" key="2">
    <source>
        <dbReference type="Proteomes" id="UP000092154"/>
    </source>
</evidence>
<evidence type="ECO:0000313" key="1">
    <source>
        <dbReference type="EMBL" id="OAX33840.1"/>
    </source>
</evidence>
<proteinExistence type="predicted"/>
<name>A0A1B7MML5_9AGAM</name>
<accession>A0A1B7MML5</accession>
<gene>
    <name evidence="1" type="ORF">K503DRAFT_775175</name>
</gene>
<keyword evidence="2" id="KW-1185">Reference proteome</keyword>
<dbReference type="AlphaFoldDB" id="A0A1B7MML5"/>
<dbReference type="InParanoid" id="A0A1B7MML5"/>
<feature type="non-terminal residue" evidence="1">
    <location>
        <position position="1"/>
    </location>
</feature>
<reference evidence="1 2" key="1">
    <citation type="submission" date="2016-06" db="EMBL/GenBank/DDBJ databases">
        <title>Comparative genomics of the ectomycorrhizal sister species Rhizopogon vinicolor and Rhizopogon vesiculosus (Basidiomycota: Boletales) reveals a divergence of the mating type B locus.</title>
        <authorList>
            <consortium name="DOE Joint Genome Institute"/>
            <person name="Mujic A.B."/>
            <person name="Kuo A."/>
            <person name="Tritt A."/>
            <person name="Lipzen A."/>
            <person name="Chen C."/>
            <person name="Johnson J."/>
            <person name="Sharma A."/>
            <person name="Barry K."/>
            <person name="Grigoriev I.V."/>
            <person name="Spatafora J.W."/>
        </authorList>
    </citation>
    <scope>NUCLEOTIDE SEQUENCE [LARGE SCALE GENOMIC DNA]</scope>
    <source>
        <strain evidence="1 2">AM-OR11-026</strain>
    </source>
</reference>
<organism evidence="1 2">
    <name type="scientific">Rhizopogon vinicolor AM-OR11-026</name>
    <dbReference type="NCBI Taxonomy" id="1314800"/>
    <lineage>
        <taxon>Eukaryota</taxon>
        <taxon>Fungi</taxon>
        <taxon>Dikarya</taxon>
        <taxon>Basidiomycota</taxon>
        <taxon>Agaricomycotina</taxon>
        <taxon>Agaricomycetes</taxon>
        <taxon>Agaricomycetidae</taxon>
        <taxon>Boletales</taxon>
        <taxon>Suillineae</taxon>
        <taxon>Rhizopogonaceae</taxon>
        <taxon>Rhizopogon</taxon>
    </lineage>
</organism>
<sequence>RGWVGNLVASSSEGLRYSYVAVAKNPGNTTSSKRYRRKIVIKVGCKDSRESEG</sequence>